<accession>A0A017TAF8</accession>
<reference evidence="2 3" key="1">
    <citation type="submission" date="2013-05" db="EMBL/GenBank/DDBJ databases">
        <title>Genome assembly of Chondromyces apiculatus DSM 436.</title>
        <authorList>
            <person name="Sharma G."/>
            <person name="Khatri I."/>
            <person name="Kaur C."/>
            <person name="Mayilraj S."/>
            <person name="Subramanian S."/>
        </authorList>
    </citation>
    <scope>NUCLEOTIDE SEQUENCE [LARGE SCALE GENOMIC DNA]</scope>
    <source>
        <strain evidence="2 3">DSM 436</strain>
    </source>
</reference>
<dbReference type="AlphaFoldDB" id="A0A017TAF8"/>
<dbReference type="Proteomes" id="UP000019678">
    <property type="component" value="Unassembled WGS sequence"/>
</dbReference>
<gene>
    <name evidence="2" type="ORF">CAP_2904</name>
</gene>
<sequence>MFGARSLAFAASTARHFEEPRMKHGFDSKQTHALVVHGYPLDGLTYAQCAAIAKGVSALGGALVGAPNGDLSETGTPNASTPDEAAVFTFVVGAVAAHAAVKPRQGAKGQSAKFGATEVAQAEQEFEKARAGIDALLAKKGVSPTKDPGLFVLAAGPLANAILEGVDGATIERVEEQEEEDEGEAEEEEEREAEEEEEREAEEEEEREEAGETLTVSWESDPDAVRVSLRGSYKLSARYD</sequence>
<dbReference type="STRING" id="1192034.CAP_2904"/>
<evidence type="ECO:0000313" key="2">
    <source>
        <dbReference type="EMBL" id="EYF05902.1"/>
    </source>
</evidence>
<dbReference type="EMBL" id="ASRX01000020">
    <property type="protein sequence ID" value="EYF05902.1"/>
    <property type="molecule type" value="Genomic_DNA"/>
</dbReference>
<protein>
    <submittedName>
        <fullName evidence="2">Uncharacterized protein</fullName>
    </submittedName>
</protein>
<feature type="compositionally biased region" description="Acidic residues" evidence="1">
    <location>
        <begin position="175"/>
        <end position="211"/>
    </location>
</feature>
<organism evidence="2 3">
    <name type="scientific">Chondromyces apiculatus DSM 436</name>
    <dbReference type="NCBI Taxonomy" id="1192034"/>
    <lineage>
        <taxon>Bacteria</taxon>
        <taxon>Pseudomonadati</taxon>
        <taxon>Myxococcota</taxon>
        <taxon>Polyangia</taxon>
        <taxon>Polyangiales</taxon>
        <taxon>Polyangiaceae</taxon>
        <taxon>Chondromyces</taxon>
    </lineage>
</organism>
<feature type="region of interest" description="Disordered" evidence="1">
    <location>
        <begin position="175"/>
        <end position="222"/>
    </location>
</feature>
<keyword evidence="3" id="KW-1185">Reference proteome</keyword>
<name>A0A017TAF8_9BACT</name>
<proteinExistence type="predicted"/>
<evidence type="ECO:0000313" key="3">
    <source>
        <dbReference type="Proteomes" id="UP000019678"/>
    </source>
</evidence>
<evidence type="ECO:0000256" key="1">
    <source>
        <dbReference type="SAM" id="MobiDB-lite"/>
    </source>
</evidence>
<comment type="caution">
    <text evidence="2">The sequence shown here is derived from an EMBL/GenBank/DDBJ whole genome shotgun (WGS) entry which is preliminary data.</text>
</comment>